<comment type="caution">
    <text evidence="3">The sequence shown here is derived from an EMBL/GenBank/DDBJ whole genome shotgun (WGS) entry which is preliminary data.</text>
</comment>
<dbReference type="Proteomes" id="UP000317238">
    <property type="component" value="Unassembled WGS sequence"/>
</dbReference>
<dbReference type="PROSITE" id="PS50972">
    <property type="entry name" value="PTERIN_BINDING"/>
    <property type="match status" value="1"/>
</dbReference>
<feature type="domain" description="Pterin-binding" evidence="2">
    <location>
        <begin position="116"/>
        <end position="347"/>
    </location>
</feature>
<evidence type="ECO:0000256" key="1">
    <source>
        <dbReference type="SAM" id="MobiDB-lite"/>
    </source>
</evidence>
<gene>
    <name evidence="3" type="ORF">Pan14r_25050</name>
</gene>
<reference evidence="3 4" key="1">
    <citation type="submission" date="2019-02" db="EMBL/GenBank/DDBJ databases">
        <title>Deep-cultivation of Planctomycetes and their phenomic and genomic characterization uncovers novel biology.</title>
        <authorList>
            <person name="Wiegand S."/>
            <person name="Jogler M."/>
            <person name="Boedeker C."/>
            <person name="Pinto D."/>
            <person name="Vollmers J."/>
            <person name="Rivas-Marin E."/>
            <person name="Kohn T."/>
            <person name="Peeters S.H."/>
            <person name="Heuer A."/>
            <person name="Rast P."/>
            <person name="Oberbeckmann S."/>
            <person name="Bunk B."/>
            <person name="Jeske O."/>
            <person name="Meyerdierks A."/>
            <person name="Storesund J.E."/>
            <person name="Kallscheuer N."/>
            <person name="Luecker S."/>
            <person name="Lage O.M."/>
            <person name="Pohl T."/>
            <person name="Merkel B.J."/>
            <person name="Hornburger P."/>
            <person name="Mueller R.-W."/>
            <person name="Bruemmer F."/>
            <person name="Labrenz M."/>
            <person name="Spormann A.M."/>
            <person name="Op Den Camp H."/>
            <person name="Overmann J."/>
            <person name="Amann R."/>
            <person name="Jetten M.S.M."/>
            <person name="Mascher T."/>
            <person name="Medema M.H."/>
            <person name="Devos D.P."/>
            <person name="Kaster A.-K."/>
            <person name="Ovreas L."/>
            <person name="Rohde M."/>
            <person name="Galperin M.Y."/>
            <person name="Jogler C."/>
        </authorList>
    </citation>
    <scope>NUCLEOTIDE SEQUENCE [LARGE SCALE GENOMIC DNA]</scope>
    <source>
        <strain evidence="3 4">Pan14r</strain>
    </source>
</reference>
<dbReference type="RefSeq" id="WP_146439227.1">
    <property type="nucleotide sequence ID" value="NZ_SJPL01000001.1"/>
</dbReference>
<dbReference type="Gene3D" id="3.20.20.20">
    <property type="entry name" value="Dihydropteroate synthase-like"/>
    <property type="match status" value="1"/>
</dbReference>
<dbReference type="AlphaFoldDB" id="A0A5C5Y4Z1"/>
<dbReference type="InterPro" id="IPR045406">
    <property type="entry name" value="DUF6513"/>
</dbReference>
<keyword evidence="4" id="KW-1185">Reference proteome</keyword>
<dbReference type="OrthoDB" id="4029442at2"/>
<evidence type="ECO:0000259" key="2">
    <source>
        <dbReference type="PROSITE" id="PS50972"/>
    </source>
</evidence>
<feature type="region of interest" description="Disordered" evidence="1">
    <location>
        <begin position="476"/>
        <end position="496"/>
    </location>
</feature>
<accession>A0A5C5Y4Z1</accession>
<evidence type="ECO:0000313" key="3">
    <source>
        <dbReference type="EMBL" id="TWT70204.1"/>
    </source>
</evidence>
<dbReference type="InterPro" id="IPR011005">
    <property type="entry name" value="Dihydropteroate_synth-like_sf"/>
</dbReference>
<dbReference type="Pfam" id="PF20123">
    <property type="entry name" value="DUF6513"/>
    <property type="match status" value="1"/>
</dbReference>
<evidence type="ECO:0000313" key="4">
    <source>
        <dbReference type="Proteomes" id="UP000317238"/>
    </source>
</evidence>
<dbReference type="GO" id="GO:0042558">
    <property type="term" value="P:pteridine-containing compound metabolic process"/>
    <property type="evidence" value="ECO:0007669"/>
    <property type="project" value="InterPro"/>
</dbReference>
<dbReference type="EMBL" id="SJPL01000001">
    <property type="protein sequence ID" value="TWT70204.1"/>
    <property type="molecule type" value="Genomic_DNA"/>
</dbReference>
<dbReference type="SUPFAM" id="SSF51717">
    <property type="entry name" value="Dihydropteroate synthetase-like"/>
    <property type="match status" value="1"/>
</dbReference>
<dbReference type="InterPro" id="IPR000489">
    <property type="entry name" value="Pterin-binding_dom"/>
</dbReference>
<organism evidence="3 4">
    <name type="scientific">Crateriforma conspicua</name>
    <dbReference type="NCBI Taxonomy" id="2527996"/>
    <lineage>
        <taxon>Bacteria</taxon>
        <taxon>Pseudomonadati</taxon>
        <taxon>Planctomycetota</taxon>
        <taxon>Planctomycetia</taxon>
        <taxon>Planctomycetales</taxon>
        <taxon>Planctomycetaceae</taxon>
        <taxon>Crateriforma</taxon>
    </lineage>
</organism>
<proteinExistence type="predicted"/>
<sequence>MQQDAFQPSTGQRIHLVTGKLAEPMLCHIAGELEQRHDVRCTVGVAPITVAALMTPRWLKRKLDIPPQTTDVVLPGFICLDPEQRASVISELQNDVDRGDQVRWWIGPKDCRELHEWFGGESMPVELTDHGIEIIAEINHAPRLSMQDFRSAVGHLRDQGADRIDIGCDPSSACQNIADYVRVVLDEGMPASIDTFDIPETERAVAAGADLVLSVNASNRFAAMDWGCEVVAIPDVPNDINSLKHTVDDLRQHGVCVRADAILEPIGSGFFASLQRYAEFRKQEPTIKMMMGIGNLTELTDVDSAGVNLILLAICEELRIESVLTTQVINWARSSVRECDHARRLLRYAVGMQTPPKRISDALVMLRDPKLRPMPDGALDELATTIRDTNYRIFADDSLIHLVSSGLHLSDRDAFAMFDALLKSSRGDSMDPGHAFYLGYEMAKATIAMQLGKQYEQDRALNWGMLTVEEDAHRIERTARRRKGSNRKGSGDQESD</sequence>
<protein>
    <submittedName>
        <fullName evidence="3">Pterin binding enzyme</fullName>
    </submittedName>
</protein>
<name>A0A5C5Y4Z1_9PLAN</name>